<name>A0A9D4V9S8_ADICA</name>
<feature type="non-terminal residue" evidence="1">
    <location>
        <position position="1"/>
    </location>
</feature>
<sequence length="411" mass="46219">VTVSVRQTVVQGVEARMDDEIYLPHHVLEAEVVPRLPNLEALWRAGGTSRAWREVVKNVVLARCPVPRPISRAFEPPDRPFLMCFAEEGGYPLVRARRWLPFGADRPVLPSVSDDIVHEQISKIWRPLPHVFPFTCVADFAPVAARNRILYMTAHQPEHLALWHPLQPTAEWHFPLPGPIGRSRANPAAFVNGKLVLGIPHPTEPTLDALFICDSPQTDGASWRLHSYVLPPLYFMSNSFTELQGVLYCLMAVYPAGWRHHPSAMMGVSVLPTERSAIYPIPPLPPLPLEGNVLPILAACNNTLFYLQHEAAAFRISIYRFDPRHTGDIIGQPPFPAWQLHIRLNMQGPDPDWSFKSGFQVAAIGPFLCFRLSSNDHFIAYDVRTDNGFVGLYQPDVPTFGLLAWDPMNYS</sequence>
<dbReference type="AlphaFoldDB" id="A0A9D4V9S8"/>
<dbReference type="Proteomes" id="UP000886520">
    <property type="component" value="Chromosome 2"/>
</dbReference>
<comment type="caution">
    <text evidence="1">The sequence shown here is derived from an EMBL/GenBank/DDBJ whole genome shotgun (WGS) entry which is preliminary data.</text>
</comment>
<proteinExistence type="predicted"/>
<evidence type="ECO:0000313" key="2">
    <source>
        <dbReference type="Proteomes" id="UP000886520"/>
    </source>
</evidence>
<dbReference type="EMBL" id="JABFUD020000003">
    <property type="protein sequence ID" value="KAI5082501.1"/>
    <property type="molecule type" value="Genomic_DNA"/>
</dbReference>
<evidence type="ECO:0000313" key="1">
    <source>
        <dbReference type="EMBL" id="KAI5082501.1"/>
    </source>
</evidence>
<gene>
    <name evidence="1" type="ORF">GOP47_0002244</name>
</gene>
<accession>A0A9D4V9S8</accession>
<organism evidence="1 2">
    <name type="scientific">Adiantum capillus-veneris</name>
    <name type="common">Maidenhair fern</name>
    <dbReference type="NCBI Taxonomy" id="13818"/>
    <lineage>
        <taxon>Eukaryota</taxon>
        <taxon>Viridiplantae</taxon>
        <taxon>Streptophyta</taxon>
        <taxon>Embryophyta</taxon>
        <taxon>Tracheophyta</taxon>
        <taxon>Polypodiopsida</taxon>
        <taxon>Polypodiidae</taxon>
        <taxon>Polypodiales</taxon>
        <taxon>Pteridineae</taxon>
        <taxon>Pteridaceae</taxon>
        <taxon>Vittarioideae</taxon>
        <taxon>Adiantum</taxon>
    </lineage>
</organism>
<reference evidence="1" key="1">
    <citation type="submission" date="2021-01" db="EMBL/GenBank/DDBJ databases">
        <title>Adiantum capillus-veneris genome.</title>
        <authorList>
            <person name="Fang Y."/>
            <person name="Liao Q."/>
        </authorList>
    </citation>
    <scope>NUCLEOTIDE SEQUENCE</scope>
    <source>
        <strain evidence="1">H3</strain>
        <tissue evidence="1">Leaf</tissue>
    </source>
</reference>
<keyword evidence="2" id="KW-1185">Reference proteome</keyword>
<protein>
    <submittedName>
        <fullName evidence="1">Uncharacterized protein</fullName>
    </submittedName>
</protein>